<reference evidence="4 5" key="1">
    <citation type="submission" date="2023-04" db="EMBL/GenBank/DDBJ databases">
        <title>Complete genome sequence of Alisedimentitalea scapharcae.</title>
        <authorList>
            <person name="Rong J.-C."/>
            <person name="Yi M.-L."/>
            <person name="Zhao Q."/>
        </authorList>
    </citation>
    <scope>NUCLEOTIDE SEQUENCE [LARGE SCALE GENOMIC DNA]</scope>
    <source>
        <strain evidence="4 5">KCTC 42119</strain>
    </source>
</reference>
<proteinExistence type="predicted"/>
<feature type="compositionally biased region" description="Gly residues" evidence="3">
    <location>
        <begin position="776"/>
        <end position="787"/>
    </location>
</feature>
<feature type="region of interest" description="Disordered" evidence="3">
    <location>
        <begin position="481"/>
        <end position="511"/>
    </location>
</feature>
<protein>
    <recommendedName>
        <fullName evidence="6">Ca2+-binding protein, RTX toxin-related</fullName>
    </recommendedName>
</protein>
<dbReference type="Proteomes" id="UP001623232">
    <property type="component" value="Chromosome"/>
</dbReference>
<dbReference type="InterPro" id="IPR001343">
    <property type="entry name" value="Hemolysn_Ca-bd"/>
</dbReference>
<dbReference type="PANTHER" id="PTHR38340:SF1">
    <property type="entry name" value="S-LAYER PROTEIN"/>
    <property type="match status" value="1"/>
</dbReference>
<feature type="region of interest" description="Disordered" evidence="3">
    <location>
        <begin position="850"/>
        <end position="872"/>
    </location>
</feature>
<feature type="region of interest" description="Disordered" evidence="3">
    <location>
        <begin position="768"/>
        <end position="787"/>
    </location>
</feature>
<keyword evidence="5" id="KW-1185">Reference proteome</keyword>
<dbReference type="PANTHER" id="PTHR38340">
    <property type="entry name" value="S-LAYER PROTEIN"/>
    <property type="match status" value="1"/>
</dbReference>
<name>A0ABZ2XTD1_9RHOB</name>
<evidence type="ECO:0008006" key="6">
    <source>
        <dbReference type="Google" id="ProtNLM"/>
    </source>
</evidence>
<feature type="region of interest" description="Disordered" evidence="3">
    <location>
        <begin position="390"/>
        <end position="422"/>
    </location>
</feature>
<feature type="compositionally biased region" description="Acidic residues" evidence="3">
    <location>
        <begin position="263"/>
        <end position="276"/>
    </location>
</feature>
<accession>A0ABZ2XTD1</accession>
<dbReference type="Pfam" id="PF00353">
    <property type="entry name" value="HemolysinCabind"/>
    <property type="match status" value="13"/>
</dbReference>
<gene>
    <name evidence="4" type="ORF">QEZ52_02030</name>
</gene>
<dbReference type="RefSeq" id="WP_406647557.1">
    <property type="nucleotide sequence ID" value="NZ_CP123584.1"/>
</dbReference>
<evidence type="ECO:0000256" key="1">
    <source>
        <dbReference type="ARBA" id="ARBA00004613"/>
    </source>
</evidence>
<feature type="compositionally biased region" description="Basic and acidic residues" evidence="3">
    <location>
        <begin position="494"/>
        <end position="511"/>
    </location>
</feature>
<dbReference type="InterPro" id="IPR011049">
    <property type="entry name" value="Serralysin-like_metalloprot_C"/>
</dbReference>
<comment type="subcellular location">
    <subcellularLocation>
        <location evidence="1">Secreted</location>
    </subcellularLocation>
</comment>
<evidence type="ECO:0000313" key="4">
    <source>
        <dbReference type="EMBL" id="WZK89356.1"/>
    </source>
</evidence>
<evidence type="ECO:0000256" key="3">
    <source>
        <dbReference type="SAM" id="MobiDB-lite"/>
    </source>
</evidence>
<feature type="compositionally biased region" description="Polar residues" evidence="3">
    <location>
        <begin position="624"/>
        <end position="647"/>
    </location>
</feature>
<evidence type="ECO:0000256" key="2">
    <source>
        <dbReference type="ARBA" id="ARBA00022525"/>
    </source>
</evidence>
<dbReference type="EMBL" id="CP123584">
    <property type="protein sequence ID" value="WZK89356.1"/>
    <property type="molecule type" value="Genomic_DNA"/>
</dbReference>
<evidence type="ECO:0000313" key="5">
    <source>
        <dbReference type="Proteomes" id="UP001623232"/>
    </source>
</evidence>
<dbReference type="PRINTS" id="PR00313">
    <property type="entry name" value="CABNDNGRPT"/>
</dbReference>
<dbReference type="InterPro" id="IPR018511">
    <property type="entry name" value="Hemolysin-typ_Ca-bd_CS"/>
</dbReference>
<feature type="region of interest" description="Disordered" evidence="3">
    <location>
        <begin position="263"/>
        <end position="293"/>
    </location>
</feature>
<dbReference type="SUPFAM" id="SSF51120">
    <property type="entry name" value="beta-Roll"/>
    <property type="match status" value="8"/>
</dbReference>
<dbReference type="PROSITE" id="PS00330">
    <property type="entry name" value="HEMOLYSIN_CALCIUM"/>
    <property type="match status" value="10"/>
</dbReference>
<organism evidence="4 5">
    <name type="scientific">Aliisedimentitalea scapharcae</name>
    <dbReference type="NCBI Taxonomy" id="1524259"/>
    <lineage>
        <taxon>Bacteria</taxon>
        <taxon>Pseudomonadati</taxon>
        <taxon>Pseudomonadota</taxon>
        <taxon>Alphaproteobacteria</taxon>
        <taxon>Rhodobacterales</taxon>
        <taxon>Roseobacteraceae</taxon>
        <taxon>Aliisedimentitalea</taxon>
    </lineage>
</organism>
<dbReference type="Gene3D" id="2.150.10.10">
    <property type="entry name" value="Serralysin-like metalloprotease, C-terminal"/>
    <property type="match status" value="7"/>
</dbReference>
<sequence>MVDPSLFTPVTDNTLLPFGGTLLAQGDDNEEGPFDITAIFESGFVFGSQTFTEMFVGTNGGVTFNAANPQVSFSNTFLSNPFSIAPFNDDMDTRTFPAGANPGVYFDTNPDRDSIVVTWNNIGRFSNNVTTPNTFQLEIMDLGDNDAELIFRHFDIQGSNGAFHMGAVTDNGLPVYLSGGAAGDQLGTAADLETLVGNTGVAGVWQMRVIDGELQPADFGGEVLTGNANGNTINGSNLNDLISGGGGNDTIFGLDGIDTLNGDDDNDSIEGGDDGDLINGNDGEDTLRGGNDNDRIFGGLGDDELYGEGSSAGGANELEGGAGADALFGAGGTSIASYTTSATGLRVDLSNTSSNTGDAAGDTYSSISQVRGSDFSDALVGNSSSNILFGGGGNDSLTGNNGNDRLEGQDGDDLLSGGSGNDSLVGGAGADNLIGGANTDYADYRDASTAVLADLQDNSGNTGDAAGDVYSEVEGLLGSKFDDTLRGDTGANDLRGEDGNDELIGRDGNDFMRGGDQDDLLNGGLGGDNLFGDSGLDTASYADATTGVRADLANSGTNTEEAAGDTYSSIENLLGSAFGDTLRGNSSDNHIDGGDGNDSLYGQNGEDTLRGGLGEDTLSGGSGSDTADYSQSTAGLQVDLSDSSRNTGEARGDTFSSIENLMGSGFNDTLVGNSSSNSLFGMGGDDMLIGGGGTDNFDGGEGNDTATFEGGGFVVIDLEDSTANGGDASGSTFTGVENLIGTSNSDDLLGDSENNLLSGLDGVDRLEGRGGDDTLNGGGGNDTLTGGDGADTIVIEMGMGNDTVTDFVVGQDSLDYSSLTSEERDAVTFSASGSGDRVVTLSDGSTLTMTGVARNTPATGEPTISGDATQGGTLTADASAVADPDGLGTLSMQWQRGGVDIPGATAGTYVLTQDDVGETITVVVSFTDGFGTDESRTSAPTSAVADVNDAPVGAVVISGTAEQGGTLTADPSGVSDADGINAATLSGQWLRDGVAVAGATSTTYALTQADVGAQMSYRFGYTDNAGTAETVTSAATVAVANVNDLPTGAVTISGGTKSGDTLTADTSGVADADGINESTEAGQWLRDGTPIAGATNETYTLTSDDVGRQISVVFTYTDTFGTDESVTSAATGPITPGALNLTGTPGRDVLIGAEGNDTITGLGDNDRLVGNAGNDIINGGDGADTLNGGEGNDTIQGGATDADLRDVVFAGAGDDSVDAGAGNDQVFGQEGNDTIAGGAGVDDLQGQDGDDVITGSAFSDLVFGGAGNDFVNGGFGSDRINGGSGADKFFHAGVEGHGSDWLQDYLSTEGDVLFWGGVPATAGDFQVNLAHTANDAGERSGDDTVQEAFVIYKPTEQIIWALVDGGGQSSINIQIGTDTFDLLI</sequence>
<dbReference type="Gene3D" id="2.60.40.2700">
    <property type="match status" value="3"/>
</dbReference>
<dbReference type="InterPro" id="IPR050557">
    <property type="entry name" value="RTX_toxin/Mannuronan_C5-epim"/>
</dbReference>
<keyword evidence="2" id="KW-0964">Secreted</keyword>
<feature type="region of interest" description="Disordered" evidence="3">
    <location>
        <begin position="585"/>
        <end position="655"/>
    </location>
</feature>